<keyword evidence="4" id="KW-0808">Transferase</keyword>
<feature type="domain" description="Protein kinase" evidence="12">
    <location>
        <begin position="4"/>
        <end position="260"/>
    </location>
</feature>
<keyword evidence="13" id="KW-1185">Reference proteome</keyword>
<evidence type="ECO:0000313" key="14">
    <source>
        <dbReference type="WBParaSite" id="SMUV_0000730601-mRNA-1"/>
    </source>
</evidence>
<dbReference type="GO" id="GO:0004674">
    <property type="term" value="F:protein serine/threonine kinase activity"/>
    <property type="evidence" value="ECO:0007669"/>
    <property type="project" value="UniProtKB-KW"/>
</dbReference>
<dbReference type="InterPro" id="IPR008271">
    <property type="entry name" value="Ser/Thr_kinase_AS"/>
</dbReference>
<dbReference type="SMART" id="SM00220">
    <property type="entry name" value="S_TKc"/>
    <property type="match status" value="1"/>
</dbReference>
<name>A0A0N5ARF8_9BILA</name>
<dbReference type="AlphaFoldDB" id="A0A0N5ARF8"/>
<dbReference type="STRING" id="451379.A0A0N5ARF8"/>
<evidence type="ECO:0000256" key="1">
    <source>
        <dbReference type="ARBA" id="ARBA00010886"/>
    </source>
</evidence>
<keyword evidence="3 11" id="KW-0723">Serine/threonine-protein kinase</keyword>
<evidence type="ECO:0000256" key="2">
    <source>
        <dbReference type="ARBA" id="ARBA00012513"/>
    </source>
</evidence>
<dbReference type="SUPFAM" id="SSF56112">
    <property type="entry name" value="Protein kinase-like (PK-like)"/>
    <property type="match status" value="1"/>
</dbReference>
<dbReference type="InterPro" id="IPR000719">
    <property type="entry name" value="Prot_kinase_dom"/>
</dbReference>
<reference evidence="14" key="1">
    <citation type="submission" date="2017-02" db="UniProtKB">
        <authorList>
            <consortium name="WormBaseParasite"/>
        </authorList>
    </citation>
    <scope>IDENTIFICATION</scope>
</reference>
<dbReference type="Pfam" id="PF00069">
    <property type="entry name" value="Pkinase"/>
    <property type="match status" value="1"/>
</dbReference>
<dbReference type="PROSITE" id="PS50011">
    <property type="entry name" value="PROTEIN_KINASE_DOM"/>
    <property type="match status" value="1"/>
</dbReference>
<dbReference type="InterPro" id="IPR011009">
    <property type="entry name" value="Kinase-like_dom_sf"/>
</dbReference>
<keyword evidence="5 10" id="KW-0547">Nucleotide-binding</keyword>
<evidence type="ECO:0000256" key="10">
    <source>
        <dbReference type="PROSITE-ProRule" id="PRU10141"/>
    </source>
</evidence>
<comment type="catalytic activity">
    <reaction evidence="9">
        <text>L-seryl-[protein] + ATP = O-phospho-L-seryl-[protein] + ADP + H(+)</text>
        <dbReference type="Rhea" id="RHEA:17989"/>
        <dbReference type="Rhea" id="RHEA-COMP:9863"/>
        <dbReference type="Rhea" id="RHEA-COMP:11604"/>
        <dbReference type="ChEBI" id="CHEBI:15378"/>
        <dbReference type="ChEBI" id="CHEBI:29999"/>
        <dbReference type="ChEBI" id="CHEBI:30616"/>
        <dbReference type="ChEBI" id="CHEBI:83421"/>
        <dbReference type="ChEBI" id="CHEBI:456216"/>
        <dbReference type="EC" id="2.7.11.1"/>
    </reaction>
</comment>
<evidence type="ECO:0000256" key="7">
    <source>
        <dbReference type="ARBA" id="ARBA00022840"/>
    </source>
</evidence>
<dbReference type="GO" id="GO:0005524">
    <property type="term" value="F:ATP binding"/>
    <property type="evidence" value="ECO:0007669"/>
    <property type="project" value="UniProtKB-UniRule"/>
</dbReference>
<evidence type="ECO:0000256" key="4">
    <source>
        <dbReference type="ARBA" id="ARBA00022679"/>
    </source>
</evidence>
<organism evidence="13 14">
    <name type="scientific">Syphacia muris</name>
    <dbReference type="NCBI Taxonomy" id="451379"/>
    <lineage>
        <taxon>Eukaryota</taxon>
        <taxon>Metazoa</taxon>
        <taxon>Ecdysozoa</taxon>
        <taxon>Nematoda</taxon>
        <taxon>Chromadorea</taxon>
        <taxon>Rhabditida</taxon>
        <taxon>Spirurina</taxon>
        <taxon>Oxyuridomorpha</taxon>
        <taxon>Oxyuroidea</taxon>
        <taxon>Oxyuridae</taxon>
        <taxon>Syphacia</taxon>
    </lineage>
</organism>
<dbReference type="Proteomes" id="UP000046393">
    <property type="component" value="Unplaced"/>
</dbReference>
<proteinExistence type="inferred from homology"/>
<dbReference type="Gene3D" id="3.30.200.20">
    <property type="entry name" value="Phosphorylase Kinase, domain 1"/>
    <property type="match status" value="1"/>
</dbReference>
<evidence type="ECO:0000256" key="3">
    <source>
        <dbReference type="ARBA" id="ARBA00022527"/>
    </source>
</evidence>
<dbReference type="FunFam" id="1.10.510.10:FF:000262">
    <property type="entry name" value="Serine/threonine-protein kinase Nek8"/>
    <property type="match status" value="1"/>
</dbReference>
<dbReference type="PANTHER" id="PTHR44899">
    <property type="entry name" value="CAMK FAMILY PROTEIN KINASE"/>
    <property type="match status" value="1"/>
</dbReference>
<evidence type="ECO:0000256" key="9">
    <source>
        <dbReference type="ARBA" id="ARBA00048679"/>
    </source>
</evidence>
<dbReference type="EC" id="2.7.11.1" evidence="2"/>
<accession>A0A0N5ARF8</accession>
<evidence type="ECO:0000256" key="5">
    <source>
        <dbReference type="ARBA" id="ARBA00022741"/>
    </source>
</evidence>
<dbReference type="PROSITE" id="PS00107">
    <property type="entry name" value="PROTEIN_KINASE_ATP"/>
    <property type="match status" value="1"/>
</dbReference>
<evidence type="ECO:0000259" key="12">
    <source>
        <dbReference type="PROSITE" id="PS50011"/>
    </source>
</evidence>
<dbReference type="InterPro" id="IPR017441">
    <property type="entry name" value="Protein_kinase_ATP_BS"/>
</dbReference>
<dbReference type="PROSITE" id="PS00108">
    <property type="entry name" value="PROTEIN_KINASE_ST"/>
    <property type="match status" value="1"/>
</dbReference>
<keyword evidence="6" id="KW-0418">Kinase</keyword>
<comment type="similarity">
    <text evidence="1">Belongs to the protein kinase superfamily. NEK Ser/Thr protein kinase family. NIMA subfamily.</text>
</comment>
<dbReference type="WBParaSite" id="SMUV_0000730601-mRNA-1">
    <property type="protein sequence ID" value="SMUV_0000730601-mRNA-1"/>
    <property type="gene ID" value="SMUV_0000730601"/>
</dbReference>
<evidence type="ECO:0000313" key="13">
    <source>
        <dbReference type="Proteomes" id="UP000046393"/>
    </source>
</evidence>
<evidence type="ECO:0000256" key="11">
    <source>
        <dbReference type="RuleBase" id="RU000304"/>
    </source>
</evidence>
<feature type="binding site" evidence="10">
    <location>
        <position position="35"/>
    </location>
    <ligand>
        <name>ATP</name>
        <dbReference type="ChEBI" id="CHEBI:30616"/>
    </ligand>
</feature>
<dbReference type="PANTHER" id="PTHR44899:SF3">
    <property type="entry name" value="SERINE_THREONINE-PROTEIN KINASE NEK1"/>
    <property type="match status" value="1"/>
</dbReference>
<keyword evidence="7 10" id="KW-0067">ATP-binding</keyword>
<sequence length="301" mass="33821">MDAYKKIHVVGRGAHGTCWLCIRKDDEFQQKVIVKTISLDGLNSDEETAVMHEVTLLKRLHHPNIIGYFESFKAEKGLSIVMQYSEGGTMDNMICERKGVKFSESAVLDYFTQVAVGLEYMHSKNILHRDLKTKNILLNKKRTIVKLSDFGISKELASRSLASTVIGTPNYLSPEICEGRYYNEKSDIWALGCVLYELCELRKAFEGNLLTALVVKIAKGQHGPISEQWSSDLKNLIRNILSVNESKRPTIKEILTCPLILSVCLSVHLDLGSLPSGVKKRARQVYGFSGRTLRTIPSCKQ</sequence>
<dbReference type="InterPro" id="IPR051131">
    <property type="entry name" value="NEK_Ser/Thr_kinase_NIMA"/>
</dbReference>
<dbReference type="Gene3D" id="1.10.510.10">
    <property type="entry name" value="Transferase(Phosphotransferase) domain 1"/>
    <property type="match status" value="1"/>
</dbReference>
<evidence type="ECO:0000256" key="8">
    <source>
        <dbReference type="ARBA" id="ARBA00047899"/>
    </source>
</evidence>
<evidence type="ECO:0000256" key="6">
    <source>
        <dbReference type="ARBA" id="ARBA00022777"/>
    </source>
</evidence>
<comment type="catalytic activity">
    <reaction evidence="8">
        <text>L-threonyl-[protein] + ATP = O-phospho-L-threonyl-[protein] + ADP + H(+)</text>
        <dbReference type="Rhea" id="RHEA:46608"/>
        <dbReference type="Rhea" id="RHEA-COMP:11060"/>
        <dbReference type="Rhea" id="RHEA-COMP:11605"/>
        <dbReference type="ChEBI" id="CHEBI:15378"/>
        <dbReference type="ChEBI" id="CHEBI:30013"/>
        <dbReference type="ChEBI" id="CHEBI:30616"/>
        <dbReference type="ChEBI" id="CHEBI:61977"/>
        <dbReference type="ChEBI" id="CHEBI:456216"/>
        <dbReference type="EC" id="2.7.11.1"/>
    </reaction>
</comment>
<protein>
    <recommendedName>
        <fullName evidence="2">non-specific serine/threonine protein kinase</fullName>
        <ecNumber evidence="2">2.7.11.1</ecNumber>
    </recommendedName>
</protein>